<evidence type="ECO:0000256" key="1">
    <source>
        <dbReference type="SAM" id="MobiDB-lite"/>
    </source>
</evidence>
<comment type="caution">
    <text evidence="2">The sequence shown here is derived from an EMBL/GenBank/DDBJ whole genome shotgun (WGS) entry which is preliminary data.</text>
</comment>
<dbReference type="AlphaFoldDB" id="A0A7J9CXU3"/>
<protein>
    <recommendedName>
        <fullName evidence="4">Retrovirus-related Pol polyprotein from transposon TNT 1-94</fullName>
    </recommendedName>
</protein>
<feature type="compositionally biased region" description="Polar residues" evidence="1">
    <location>
        <begin position="225"/>
        <end position="237"/>
    </location>
</feature>
<dbReference type="PANTHER" id="PTHR47481">
    <property type="match status" value="1"/>
</dbReference>
<feature type="non-terminal residue" evidence="2">
    <location>
        <position position="357"/>
    </location>
</feature>
<proteinExistence type="predicted"/>
<dbReference type="EMBL" id="JABEZY010087054">
    <property type="protein sequence ID" value="MBA0753075.1"/>
    <property type="molecule type" value="Genomic_DNA"/>
</dbReference>
<feature type="region of interest" description="Disordered" evidence="1">
    <location>
        <begin position="225"/>
        <end position="253"/>
    </location>
</feature>
<dbReference type="OrthoDB" id="998461at2759"/>
<name>A0A7J9CXU3_GOSGO</name>
<evidence type="ECO:0000313" key="3">
    <source>
        <dbReference type="Proteomes" id="UP000593579"/>
    </source>
</evidence>
<accession>A0A7J9CXU3</accession>
<dbReference type="PANTHER" id="PTHR47481:SF30">
    <property type="entry name" value="CCHC-TYPE DOMAIN-CONTAINING PROTEIN"/>
    <property type="match status" value="1"/>
</dbReference>
<gene>
    <name evidence="2" type="ORF">Gogos_021375</name>
</gene>
<evidence type="ECO:0008006" key="4">
    <source>
        <dbReference type="Google" id="ProtNLM"/>
    </source>
</evidence>
<evidence type="ECO:0000313" key="2">
    <source>
        <dbReference type="EMBL" id="MBA0753075.1"/>
    </source>
</evidence>
<dbReference type="Pfam" id="PF14223">
    <property type="entry name" value="Retrotran_gag_2"/>
    <property type="match status" value="1"/>
</dbReference>
<keyword evidence="3" id="KW-1185">Reference proteome</keyword>
<reference evidence="2 3" key="1">
    <citation type="journal article" date="2019" name="Genome Biol. Evol.">
        <title>Insights into the evolution of the New World diploid cottons (Gossypium, subgenus Houzingenia) based on genome sequencing.</title>
        <authorList>
            <person name="Grover C.E."/>
            <person name="Arick M.A. 2nd"/>
            <person name="Thrash A."/>
            <person name="Conover J.L."/>
            <person name="Sanders W.S."/>
            <person name="Peterson D.G."/>
            <person name="Frelichowski J.E."/>
            <person name="Scheffler J.A."/>
            <person name="Scheffler B.E."/>
            <person name="Wendel J.F."/>
        </authorList>
    </citation>
    <scope>NUCLEOTIDE SEQUENCE [LARGE SCALE GENOMIC DNA]</scope>
    <source>
        <strain evidence="2">5</strain>
        <tissue evidence="2">Leaf</tissue>
    </source>
</reference>
<organism evidence="2 3">
    <name type="scientific">Gossypium gossypioides</name>
    <name type="common">Mexican cotton</name>
    <name type="synonym">Selera gossypioides</name>
    <dbReference type="NCBI Taxonomy" id="34282"/>
    <lineage>
        <taxon>Eukaryota</taxon>
        <taxon>Viridiplantae</taxon>
        <taxon>Streptophyta</taxon>
        <taxon>Embryophyta</taxon>
        <taxon>Tracheophyta</taxon>
        <taxon>Spermatophyta</taxon>
        <taxon>Magnoliopsida</taxon>
        <taxon>eudicotyledons</taxon>
        <taxon>Gunneridae</taxon>
        <taxon>Pentapetalae</taxon>
        <taxon>rosids</taxon>
        <taxon>malvids</taxon>
        <taxon>Malvales</taxon>
        <taxon>Malvaceae</taxon>
        <taxon>Malvoideae</taxon>
        <taxon>Gossypium</taxon>
    </lineage>
</organism>
<sequence>MACSATNGVVDNRLFSTKKISVLLDDNTYLLWRQQVLLALKAHKLHGFLDAQQVPPTQFVSDGDGGLHANPEFERFEQQDSALASWLLSSISQTVLPHLIGMDTSAKIWNAIVTLYGGKTTSKLMFYRRYLHSQRKGDVSMKEFLMKVKSCCDNLASCGEVSSEHEHVTAILNGLPSEYESVISIVTASQVPYTVQGVTSMLLDTETRQQVTNCDISSSANVVSHQSLETSVDNGSTPAYRPSSASRGRGKGRFSNSRIQCQLCGKSGHLVDRCYYHFDSSFKSNNFRPPLQANFCMISSSSPTVPWSPPAQQNVQSCPPGWCFPTPPTSIWPNSFVGSTSQQVNIPASGIAQPQAY</sequence>
<dbReference type="Proteomes" id="UP000593579">
    <property type="component" value="Unassembled WGS sequence"/>
</dbReference>